<dbReference type="OrthoDB" id="205993at2759"/>
<gene>
    <name evidence="2" type="ORF">BCR39DRAFT_474903</name>
</gene>
<evidence type="ECO:0000313" key="2">
    <source>
        <dbReference type="EMBL" id="ORY20750.1"/>
    </source>
</evidence>
<feature type="compositionally biased region" description="Basic and acidic residues" evidence="1">
    <location>
        <begin position="9"/>
        <end position="23"/>
    </location>
</feature>
<comment type="caution">
    <text evidence="2">The sequence shown here is derived from an EMBL/GenBank/DDBJ whole genome shotgun (WGS) entry which is preliminary data.</text>
</comment>
<sequence>MSKRLNKRQQRELEELEQLKAQEKLAAQAEASEEDEQDEDDADAGPANPFAAKKKKQSTVATPAREEEDTDDGVPGSTASAKKGNKKKSTAKVDPEADGMDEVDRALAELKLKYGEEEQTARGGSSKETAGNSRQFMAFRNLLSVDPKNLDADAELRRFFGSKVIASTAQTSRNHRAGPPSKLRYTISKPKPQYPPATSLSGLGMREYVDAEIDELYERRGLEMSDWGEKWFTFEHSGAWREIERQFLGAVRSHDPNELMALLQVYPWHVDTLLQMSEVYRLQSDIGAASDYAERALYAFDRCLIPGFSVTTGTSRLDFDRVENRPMFTALHRIISYLGRRGCWVTAFNFAKLLFSLDPYSDPHGAAFWLDFLAIKSNNGSWILEMLELSGESPAAEALTAYPGMAFAKALALRADEDNSKSKEHSRSDAALLDAILTFPQTVVPLADKLGISVPSNARSHALMKIEGGYSESPSNVIHLLSHIYVARSEALWKEADKASWFESTVKSAMFELDSNDAKARRADVLAILQIPRDPIDAEINVPLFICRHVLCSESTSWLGFLPPPITNKAFHAYDPLPPYTATSAYDDNYFGGLSTSSSRGGVRGRAVLETRLGAFMTMVMEAVDADPSGWRERVVGAWRDLTGQREFAQMPAEQREGILEHVLQFANGLAEGGGGGAGNRGGMPGAFPGQAGADEDPDEVI</sequence>
<dbReference type="InParanoid" id="A0A1Y2AEP3"/>
<protein>
    <submittedName>
        <fullName evidence="2">Transcriptional repressor TCF25-domain-containing protein</fullName>
    </submittedName>
</protein>
<dbReference type="GO" id="GO:1990112">
    <property type="term" value="C:RQC complex"/>
    <property type="evidence" value="ECO:0007669"/>
    <property type="project" value="TreeGrafter"/>
</dbReference>
<organism evidence="2 3">
    <name type="scientific">Naematelia encephala</name>
    <dbReference type="NCBI Taxonomy" id="71784"/>
    <lineage>
        <taxon>Eukaryota</taxon>
        <taxon>Fungi</taxon>
        <taxon>Dikarya</taxon>
        <taxon>Basidiomycota</taxon>
        <taxon>Agaricomycotina</taxon>
        <taxon>Tremellomycetes</taxon>
        <taxon>Tremellales</taxon>
        <taxon>Naemateliaceae</taxon>
        <taxon>Naematelia</taxon>
    </lineage>
</organism>
<feature type="compositionally biased region" description="Gly residues" evidence="1">
    <location>
        <begin position="674"/>
        <end position="685"/>
    </location>
</feature>
<evidence type="ECO:0000313" key="3">
    <source>
        <dbReference type="Proteomes" id="UP000193986"/>
    </source>
</evidence>
<feature type="region of interest" description="Disordered" evidence="1">
    <location>
        <begin position="674"/>
        <end position="702"/>
    </location>
</feature>
<dbReference type="EMBL" id="MCFC01000126">
    <property type="protein sequence ID" value="ORY20750.1"/>
    <property type="molecule type" value="Genomic_DNA"/>
</dbReference>
<reference evidence="2 3" key="1">
    <citation type="submission" date="2016-07" db="EMBL/GenBank/DDBJ databases">
        <title>Pervasive Adenine N6-methylation of Active Genes in Fungi.</title>
        <authorList>
            <consortium name="DOE Joint Genome Institute"/>
            <person name="Mondo S.J."/>
            <person name="Dannebaum R.O."/>
            <person name="Kuo R.C."/>
            <person name="Labutti K."/>
            <person name="Haridas S."/>
            <person name="Kuo A."/>
            <person name="Salamov A."/>
            <person name="Ahrendt S.R."/>
            <person name="Lipzen A."/>
            <person name="Sullivan W."/>
            <person name="Andreopoulos W.B."/>
            <person name="Clum A."/>
            <person name="Lindquist E."/>
            <person name="Daum C."/>
            <person name="Ramamoorthy G.K."/>
            <person name="Gryganskyi A."/>
            <person name="Culley D."/>
            <person name="Magnuson J.K."/>
            <person name="James T.Y."/>
            <person name="O'Malley M.A."/>
            <person name="Stajich J.E."/>
            <person name="Spatafora J.W."/>
            <person name="Visel A."/>
            <person name="Grigoriev I.V."/>
        </authorList>
    </citation>
    <scope>NUCLEOTIDE SEQUENCE [LARGE SCALE GENOMIC DNA]</scope>
    <source>
        <strain evidence="2 3">68-887.2</strain>
    </source>
</reference>
<dbReference type="InterPro" id="IPR006994">
    <property type="entry name" value="TCF25/Rqc1"/>
</dbReference>
<proteinExistence type="predicted"/>
<feature type="region of interest" description="Disordered" evidence="1">
    <location>
        <begin position="169"/>
        <end position="191"/>
    </location>
</feature>
<name>A0A1Y2AEP3_9TREE</name>
<feature type="region of interest" description="Disordered" evidence="1">
    <location>
        <begin position="1"/>
        <end position="104"/>
    </location>
</feature>
<dbReference type="PANTHER" id="PTHR22684:SF0">
    <property type="entry name" value="RIBOSOME QUALITY CONTROL COMPLEX SUBUNIT TCF25"/>
    <property type="match status" value="1"/>
</dbReference>
<dbReference type="Proteomes" id="UP000193986">
    <property type="component" value="Unassembled WGS sequence"/>
</dbReference>
<dbReference type="AlphaFoldDB" id="A0A1Y2AEP3"/>
<dbReference type="Pfam" id="PF04910">
    <property type="entry name" value="Tcf25"/>
    <property type="match status" value="1"/>
</dbReference>
<dbReference type="FunCoup" id="A0A1Y2AEP3">
    <property type="interactions" value="410"/>
</dbReference>
<keyword evidence="3" id="KW-1185">Reference proteome</keyword>
<dbReference type="GO" id="GO:0072344">
    <property type="term" value="P:rescue of stalled ribosome"/>
    <property type="evidence" value="ECO:0007669"/>
    <property type="project" value="TreeGrafter"/>
</dbReference>
<feature type="compositionally biased region" description="Acidic residues" evidence="1">
    <location>
        <begin position="31"/>
        <end position="43"/>
    </location>
</feature>
<dbReference type="PANTHER" id="PTHR22684">
    <property type="entry name" value="NULP1-RELATED"/>
    <property type="match status" value="1"/>
</dbReference>
<dbReference type="STRING" id="71784.A0A1Y2AEP3"/>
<accession>A0A1Y2AEP3</accession>
<dbReference type="GO" id="GO:1990116">
    <property type="term" value="P:ribosome-associated ubiquitin-dependent protein catabolic process"/>
    <property type="evidence" value="ECO:0007669"/>
    <property type="project" value="TreeGrafter"/>
</dbReference>
<evidence type="ECO:0000256" key="1">
    <source>
        <dbReference type="SAM" id="MobiDB-lite"/>
    </source>
</evidence>